<name>A0ABP5BNV0_9ACTN</name>
<comment type="similarity">
    <text evidence="2">Belongs to the acyl-CoA dehydrogenase family.</text>
</comment>
<dbReference type="InterPro" id="IPR037069">
    <property type="entry name" value="AcylCoA_DH/ox_N_sf"/>
</dbReference>
<evidence type="ECO:0000313" key="9">
    <source>
        <dbReference type="Proteomes" id="UP001500571"/>
    </source>
</evidence>
<evidence type="ECO:0000256" key="5">
    <source>
        <dbReference type="ARBA" id="ARBA00023002"/>
    </source>
</evidence>
<dbReference type="SUPFAM" id="SSF56645">
    <property type="entry name" value="Acyl-CoA dehydrogenase NM domain-like"/>
    <property type="match status" value="1"/>
</dbReference>
<dbReference type="Pfam" id="PF00441">
    <property type="entry name" value="Acyl-CoA_dh_1"/>
    <property type="match status" value="1"/>
</dbReference>
<keyword evidence="9" id="KW-1185">Reference proteome</keyword>
<evidence type="ECO:0000259" key="7">
    <source>
        <dbReference type="Pfam" id="PF02771"/>
    </source>
</evidence>
<evidence type="ECO:0000256" key="4">
    <source>
        <dbReference type="ARBA" id="ARBA00022827"/>
    </source>
</evidence>
<dbReference type="PANTHER" id="PTHR43884">
    <property type="entry name" value="ACYL-COA DEHYDROGENASE"/>
    <property type="match status" value="1"/>
</dbReference>
<evidence type="ECO:0000256" key="3">
    <source>
        <dbReference type="ARBA" id="ARBA00022630"/>
    </source>
</evidence>
<dbReference type="Proteomes" id="UP001500571">
    <property type="component" value="Unassembled WGS sequence"/>
</dbReference>
<dbReference type="Gene3D" id="2.40.110.10">
    <property type="entry name" value="Butyryl-CoA Dehydrogenase, subunit A, domain 2"/>
    <property type="match status" value="1"/>
</dbReference>
<dbReference type="PANTHER" id="PTHR43884:SF20">
    <property type="entry name" value="ACYL-COA DEHYDROGENASE FADE28"/>
    <property type="match status" value="1"/>
</dbReference>
<evidence type="ECO:0000256" key="1">
    <source>
        <dbReference type="ARBA" id="ARBA00001974"/>
    </source>
</evidence>
<dbReference type="Gene3D" id="1.20.140.10">
    <property type="entry name" value="Butyryl-CoA Dehydrogenase, subunit A, domain 3"/>
    <property type="match status" value="1"/>
</dbReference>
<keyword evidence="3" id="KW-0285">Flavoprotein</keyword>
<dbReference type="InterPro" id="IPR036250">
    <property type="entry name" value="AcylCo_DH-like_C"/>
</dbReference>
<dbReference type="Pfam" id="PF02771">
    <property type="entry name" value="Acyl-CoA_dh_N"/>
    <property type="match status" value="1"/>
</dbReference>
<dbReference type="RefSeq" id="WP_344041897.1">
    <property type="nucleotide sequence ID" value="NZ_BAAAPB010000001.1"/>
</dbReference>
<sequence length="382" mass="39684">MTLTTDQEFEFTEDLAELRAMVREFCQEVSPESVVRETMDTDAGWDPALWRRLGSELGVLGLAVPEAYGGDDAGLVAQAVAVEELGAALVCGPVLGTLCLAMPALTAISDEKAKAELLPPLCSGEKAATLVAPLWDGGLDADAVQVAATDLGTGWQLVGEVAQVPDGAAADTLLVVATTGAGLALFAVAGDADGVSRTPLTTLDLTRRQAAVSFDRSSARLLAVGDEAVAACEHAARTAAALLAVEQVGGAQRMLDITVAHVSTRKQFGQPVGAYQAVKHRCANMLIAVETARSAAYHAAWALQDGLDDPQLAASLARAVASEAYEWVAASAIQMHGGLGFTWEGSPHLYFKRATTDGLVLGSATQHLDRVAVLAIDTLVRA</sequence>
<feature type="domain" description="Acyl-CoA dehydrogenase/oxidase C-terminal" evidence="6">
    <location>
        <begin position="241"/>
        <end position="371"/>
    </location>
</feature>
<dbReference type="InterPro" id="IPR009075">
    <property type="entry name" value="AcylCo_DH/oxidase_C"/>
</dbReference>
<accession>A0ABP5BNV0</accession>
<comment type="cofactor">
    <cofactor evidence="1">
        <name>FAD</name>
        <dbReference type="ChEBI" id="CHEBI:57692"/>
    </cofactor>
</comment>
<evidence type="ECO:0000256" key="2">
    <source>
        <dbReference type="ARBA" id="ARBA00009347"/>
    </source>
</evidence>
<dbReference type="Gene3D" id="1.10.540.10">
    <property type="entry name" value="Acyl-CoA dehydrogenase/oxidase, N-terminal domain"/>
    <property type="match status" value="1"/>
</dbReference>
<reference evidence="9" key="1">
    <citation type="journal article" date="2019" name="Int. J. Syst. Evol. Microbiol.">
        <title>The Global Catalogue of Microorganisms (GCM) 10K type strain sequencing project: providing services to taxonomists for standard genome sequencing and annotation.</title>
        <authorList>
            <consortium name="The Broad Institute Genomics Platform"/>
            <consortium name="The Broad Institute Genome Sequencing Center for Infectious Disease"/>
            <person name="Wu L."/>
            <person name="Ma J."/>
        </authorList>
    </citation>
    <scope>NUCLEOTIDE SEQUENCE [LARGE SCALE GENOMIC DNA]</scope>
    <source>
        <strain evidence="9">JCM 15309</strain>
    </source>
</reference>
<gene>
    <name evidence="8" type="ORF">GCM10009798_04090</name>
</gene>
<dbReference type="InterPro" id="IPR046373">
    <property type="entry name" value="Acyl-CoA_Oxase/DH_mid-dom_sf"/>
</dbReference>
<comment type="caution">
    <text evidence="8">The sequence shown here is derived from an EMBL/GenBank/DDBJ whole genome shotgun (WGS) entry which is preliminary data.</text>
</comment>
<proteinExistence type="inferred from homology"/>
<evidence type="ECO:0000259" key="6">
    <source>
        <dbReference type="Pfam" id="PF00441"/>
    </source>
</evidence>
<keyword evidence="4" id="KW-0274">FAD</keyword>
<dbReference type="InterPro" id="IPR009100">
    <property type="entry name" value="AcylCoA_DH/oxidase_NM_dom_sf"/>
</dbReference>
<keyword evidence="5" id="KW-0560">Oxidoreductase</keyword>
<dbReference type="EMBL" id="BAAAPB010000001">
    <property type="protein sequence ID" value="GAA1948116.1"/>
    <property type="molecule type" value="Genomic_DNA"/>
</dbReference>
<protein>
    <submittedName>
        <fullName evidence="8">Acyl-CoA dehydrogenase family protein</fullName>
    </submittedName>
</protein>
<evidence type="ECO:0000313" key="8">
    <source>
        <dbReference type="EMBL" id="GAA1948116.1"/>
    </source>
</evidence>
<dbReference type="SUPFAM" id="SSF47203">
    <property type="entry name" value="Acyl-CoA dehydrogenase C-terminal domain-like"/>
    <property type="match status" value="1"/>
</dbReference>
<dbReference type="InterPro" id="IPR013786">
    <property type="entry name" value="AcylCoA_DH/ox_N"/>
</dbReference>
<organism evidence="8 9">
    <name type="scientific">Nocardioides panacihumi</name>
    <dbReference type="NCBI Taxonomy" id="400774"/>
    <lineage>
        <taxon>Bacteria</taxon>
        <taxon>Bacillati</taxon>
        <taxon>Actinomycetota</taxon>
        <taxon>Actinomycetes</taxon>
        <taxon>Propionibacteriales</taxon>
        <taxon>Nocardioidaceae</taxon>
        <taxon>Nocardioides</taxon>
    </lineage>
</organism>
<feature type="domain" description="Acyl-CoA dehydrogenase/oxidase N-terminal" evidence="7">
    <location>
        <begin position="12"/>
        <end position="125"/>
    </location>
</feature>